<sequence>MSTNKSNEKPIKMAMSLEGAKSVKIEEDDAIIFTMEHGPPIELRFVMPSVHNDQQAPYETPMAKSGPGAKPKVGFFSPESTKTAKSNKSDVHMASPPPFMSPADSSMGSPSPFKQTGGPRVYDAYDQGLTQETTLLDTDSLCLDCEENPKKSVSEMLAAFDLDE</sequence>
<feature type="region of interest" description="Disordered" evidence="1">
    <location>
        <begin position="55"/>
        <end position="122"/>
    </location>
</feature>
<dbReference type="Proteomes" id="UP001153069">
    <property type="component" value="Unassembled WGS sequence"/>
</dbReference>
<dbReference type="EMBL" id="CAICTM010000710">
    <property type="protein sequence ID" value="CAB9515377.1"/>
    <property type="molecule type" value="Genomic_DNA"/>
</dbReference>
<accession>A0A9N8E633</accession>
<evidence type="ECO:0000313" key="3">
    <source>
        <dbReference type="Proteomes" id="UP001153069"/>
    </source>
</evidence>
<name>A0A9N8E633_9STRA</name>
<proteinExistence type="predicted"/>
<protein>
    <submittedName>
        <fullName evidence="2">Uncharacterized protein</fullName>
    </submittedName>
</protein>
<keyword evidence="3" id="KW-1185">Reference proteome</keyword>
<comment type="caution">
    <text evidence="2">The sequence shown here is derived from an EMBL/GenBank/DDBJ whole genome shotgun (WGS) entry which is preliminary data.</text>
</comment>
<feature type="compositionally biased region" description="Polar residues" evidence="1">
    <location>
        <begin position="103"/>
        <end position="114"/>
    </location>
</feature>
<evidence type="ECO:0000313" key="2">
    <source>
        <dbReference type="EMBL" id="CAB9515377.1"/>
    </source>
</evidence>
<dbReference type="AlphaFoldDB" id="A0A9N8E633"/>
<gene>
    <name evidence="2" type="ORF">SEMRO_711_G191210.1</name>
</gene>
<evidence type="ECO:0000256" key="1">
    <source>
        <dbReference type="SAM" id="MobiDB-lite"/>
    </source>
</evidence>
<reference evidence="2" key="1">
    <citation type="submission" date="2020-06" db="EMBL/GenBank/DDBJ databases">
        <authorList>
            <consortium name="Plant Systems Biology data submission"/>
        </authorList>
    </citation>
    <scope>NUCLEOTIDE SEQUENCE</scope>
    <source>
        <strain evidence="2">D6</strain>
    </source>
</reference>
<organism evidence="2 3">
    <name type="scientific">Seminavis robusta</name>
    <dbReference type="NCBI Taxonomy" id="568900"/>
    <lineage>
        <taxon>Eukaryota</taxon>
        <taxon>Sar</taxon>
        <taxon>Stramenopiles</taxon>
        <taxon>Ochrophyta</taxon>
        <taxon>Bacillariophyta</taxon>
        <taxon>Bacillariophyceae</taxon>
        <taxon>Bacillariophycidae</taxon>
        <taxon>Naviculales</taxon>
        <taxon>Naviculaceae</taxon>
        <taxon>Seminavis</taxon>
    </lineage>
</organism>